<dbReference type="CDD" id="cd17470">
    <property type="entry name" value="T3SS_Flik_C"/>
    <property type="match status" value="1"/>
</dbReference>
<dbReference type="Proteomes" id="UP000218767">
    <property type="component" value="Unassembled WGS sequence"/>
</dbReference>
<feature type="domain" description="Flagellar hook-length control protein-like C-terminal" evidence="2">
    <location>
        <begin position="313"/>
        <end position="393"/>
    </location>
</feature>
<gene>
    <name evidence="3" type="ORF">COB20_01345</name>
</gene>
<dbReference type="Gene3D" id="3.30.750.140">
    <property type="match status" value="1"/>
</dbReference>
<reference evidence="4" key="1">
    <citation type="submission" date="2017-08" db="EMBL/GenBank/DDBJ databases">
        <title>A dynamic microbial community with high functional redundancy inhabits the cold, oxic subseafloor aquifer.</title>
        <authorList>
            <person name="Tully B.J."/>
            <person name="Wheat C.G."/>
            <person name="Glazer B.T."/>
            <person name="Huber J.A."/>
        </authorList>
    </citation>
    <scope>NUCLEOTIDE SEQUENCE [LARGE SCALE GENOMIC DNA]</scope>
</reference>
<evidence type="ECO:0000256" key="1">
    <source>
        <dbReference type="SAM" id="MobiDB-lite"/>
    </source>
</evidence>
<feature type="region of interest" description="Disordered" evidence="1">
    <location>
        <begin position="1"/>
        <end position="87"/>
    </location>
</feature>
<dbReference type="InterPro" id="IPR038610">
    <property type="entry name" value="FliK-like_C_sf"/>
</dbReference>
<organism evidence="3 4">
    <name type="scientific">SAR86 cluster bacterium</name>
    <dbReference type="NCBI Taxonomy" id="2030880"/>
    <lineage>
        <taxon>Bacteria</taxon>
        <taxon>Pseudomonadati</taxon>
        <taxon>Pseudomonadota</taxon>
        <taxon>Gammaproteobacteria</taxon>
        <taxon>SAR86 cluster</taxon>
    </lineage>
</organism>
<protein>
    <recommendedName>
        <fullName evidence="2">Flagellar hook-length control protein-like C-terminal domain-containing protein</fullName>
    </recommendedName>
</protein>
<dbReference type="InterPro" id="IPR052563">
    <property type="entry name" value="FliK"/>
</dbReference>
<dbReference type="AlphaFoldDB" id="A0A2A4XHX5"/>
<feature type="compositionally biased region" description="Low complexity" evidence="1">
    <location>
        <begin position="19"/>
        <end position="37"/>
    </location>
</feature>
<evidence type="ECO:0000313" key="3">
    <source>
        <dbReference type="EMBL" id="PCI81625.1"/>
    </source>
</evidence>
<evidence type="ECO:0000313" key="4">
    <source>
        <dbReference type="Proteomes" id="UP000218767"/>
    </source>
</evidence>
<dbReference type="EMBL" id="NVUL01000004">
    <property type="protein sequence ID" value="PCI81625.1"/>
    <property type="molecule type" value="Genomic_DNA"/>
</dbReference>
<dbReference type="Pfam" id="PF02120">
    <property type="entry name" value="Flg_hook"/>
    <property type="match status" value="1"/>
</dbReference>
<dbReference type="InterPro" id="IPR021136">
    <property type="entry name" value="Flagellar_hook_control-like_C"/>
</dbReference>
<dbReference type="PANTHER" id="PTHR37533:SF2">
    <property type="entry name" value="FLAGELLAR HOOK-LENGTH CONTROL PROTEIN"/>
    <property type="match status" value="1"/>
</dbReference>
<dbReference type="PANTHER" id="PTHR37533">
    <property type="entry name" value="FLAGELLAR HOOK-LENGTH CONTROL PROTEIN"/>
    <property type="match status" value="1"/>
</dbReference>
<proteinExistence type="predicted"/>
<accession>A0A2A4XHX5</accession>
<comment type="caution">
    <text evidence="3">The sequence shown here is derived from an EMBL/GenBank/DDBJ whole genome shotgun (WGS) entry which is preliminary data.</text>
</comment>
<name>A0A2A4XHX5_9GAMM</name>
<evidence type="ECO:0000259" key="2">
    <source>
        <dbReference type="Pfam" id="PF02120"/>
    </source>
</evidence>
<sequence length="434" mass="46531">MNPSFTPTLRIADPLHTPSKAAGASSDRSSGGKASDSFNALYHSETASLDDENRIKDSNINSLDRGNGKKNDSLGAKKDVSNAANTQLRTKVNEDALVVDESLLQGNMDEIPTLTEHDLARGDQTFETELPHGISAALPSNSTQTEVGEKFPLGGKELPRGGESLEQESLLARSTAESELGEVLTRADAGFEISRRNDVSERSDRLRQGKVIDLSSTRSDSSINEHRTETVQSKALSESLTESLSLLAAKPLQDPATVLTAGNNSTTNLAAVVSQIDSTAAQKLILATDAAANTDLNASAHSRSFDRSNALGEKIHWMHNANISTAELHLHPAELGSIEIKIVTEDQQARVSFITSSATARDVIEESLPKLRELLAESGLALDQSDISQKESGDEPARRDQQALSGNLHIESEMEQGLTASPIPSRIGQVDHYV</sequence>
<feature type="compositionally biased region" description="Basic and acidic residues" evidence="1">
    <location>
        <begin position="66"/>
        <end position="80"/>
    </location>
</feature>